<dbReference type="GO" id="GO:0003677">
    <property type="term" value="F:DNA binding"/>
    <property type="evidence" value="ECO:0007669"/>
    <property type="project" value="InterPro"/>
</dbReference>
<dbReference type="Gene3D" id="1.10.260.40">
    <property type="entry name" value="lambda repressor-like DNA-binding domains"/>
    <property type="match status" value="1"/>
</dbReference>
<dbReference type="InterPro" id="IPR010982">
    <property type="entry name" value="Lambda_DNA-bd_dom_sf"/>
</dbReference>
<proteinExistence type="predicted"/>
<dbReference type="SUPFAM" id="SSF47413">
    <property type="entry name" value="lambda repressor-like DNA-binding domains"/>
    <property type="match status" value="1"/>
</dbReference>
<organism evidence="2 3">
    <name type="scientific">Aquimarina muelleri</name>
    <dbReference type="NCBI Taxonomy" id="279356"/>
    <lineage>
        <taxon>Bacteria</taxon>
        <taxon>Pseudomonadati</taxon>
        <taxon>Bacteroidota</taxon>
        <taxon>Flavobacteriia</taxon>
        <taxon>Flavobacteriales</taxon>
        <taxon>Flavobacteriaceae</taxon>
        <taxon>Aquimarina</taxon>
    </lineage>
</organism>
<dbReference type="AlphaFoldDB" id="A0A918JYM9"/>
<evidence type="ECO:0000259" key="1">
    <source>
        <dbReference type="PROSITE" id="PS50943"/>
    </source>
</evidence>
<dbReference type="RefSeq" id="WP_035088233.1">
    <property type="nucleotide sequence ID" value="NZ_BMWS01000028.1"/>
</dbReference>
<dbReference type="Pfam" id="PF01381">
    <property type="entry name" value="HTH_3"/>
    <property type="match status" value="1"/>
</dbReference>
<accession>A0A918JYM9</accession>
<evidence type="ECO:0000313" key="3">
    <source>
        <dbReference type="Proteomes" id="UP000601108"/>
    </source>
</evidence>
<dbReference type="InterPro" id="IPR001387">
    <property type="entry name" value="Cro/C1-type_HTH"/>
</dbReference>
<dbReference type="Proteomes" id="UP000601108">
    <property type="component" value="Unassembled WGS sequence"/>
</dbReference>
<comment type="caution">
    <text evidence="2">The sequence shown here is derived from an EMBL/GenBank/DDBJ whole genome shotgun (WGS) entry which is preliminary data.</text>
</comment>
<protein>
    <recommendedName>
        <fullName evidence="1">HTH cro/C1-type domain-containing protein</fullName>
    </recommendedName>
</protein>
<feature type="domain" description="HTH cro/C1-type" evidence="1">
    <location>
        <begin position="6"/>
        <end position="35"/>
    </location>
</feature>
<dbReference type="PROSITE" id="PS50943">
    <property type="entry name" value="HTH_CROC1"/>
    <property type="match status" value="1"/>
</dbReference>
<sequence>MDAKELKEIRKKLGLTQAALANLIDVGTRTVQAWEYNDQKVPKTVGEFLKHKLTENILDQKNKSVITMDVSNKDKLTLEEMAIFCLGYQDEYEKIPSVKLFIDFHRNQAKAELLEKHIILNGKKES</sequence>
<dbReference type="EMBL" id="BMWS01000028">
    <property type="protein sequence ID" value="GGX30013.1"/>
    <property type="molecule type" value="Genomic_DNA"/>
</dbReference>
<keyword evidence="3" id="KW-1185">Reference proteome</keyword>
<name>A0A918JYM9_9FLAO</name>
<reference evidence="2 3" key="1">
    <citation type="journal article" date="2014" name="Int. J. Syst. Evol. Microbiol.">
        <title>Complete genome sequence of Corynebacterium casei LMG S-19264T (=DSM 44701T), isolated from a smear-ripened cheese.</title>
        <authorList>
            <consortium name="US DOE Joint Genome Institute (JGI-PGF)"/>
            <person name="Walter F."/>
            <person name="Albersmeier A."/>
            <person name="Kalinowski J."/>
            <person name="Ruckert C."/>
        </authorList>
    </citation>
    <scope>NUCLEOTIDE SEQUENCE [LARGE SCALE GENOMIC DNA]</scope>
    <source>
        <strain evidence="2 3">KCTC 12285</strain>
    </source>
</reference>
<evidence type="ECO:0000313" key="2">
    <source>
        <dbReference type="EMBL" id="GGX30013.1"/>
    </source>
</evidence>
<dbReference type="CDD" id="cd00093">
    <property type="entry name" value="HTH_XRE"/>
    <property type="match status" value="1"/>
</dbReference>
<gene>
    <name evidence="2" type="ORF">GCM10007384_33980</name>
</gene>